<proteinExistence type="predicted"/>
<reference evidence="1" key="1">
    <citation type="submission" date="2023-06" db="EMBL/GenBank/DDBJ databases">
        <authorList>
            <person name="Kurt Z."/>
        </authorList>
    </citation>
    <scope>NUCLEOTIDE SEQUENCE</scope>
</reference>
<comment type="caution">
    <text evidence="1">The sequence shown here is derived from an EMBL/GenBank/DDBJ whole genome shotgun (WGS) entry which is preliminary data.</text>
</comment>
<evidence type="ECO:0000313" key="1">
    <source>
        <dbReference type="EMBL" id="CAI9932826.1"/>
    </source>
</evidence>
<organism evidence="1">
    <name type="scientific">Hexamita inflata</name>
    <dbReference type="NCBI Taxonomy" id="28002"/>
    <lineage>
        <taxon>Eukaryota</taxon>
        <taxon>Metamonada</taxon>
        <taxon>Diplomonadida</taxon>
        <taxon>Hexamitidae</taxon>
        <taxon>Hexamitinae</taxon>
        <taxon>Hexamita</taxon>
    </lineage>
</organism>
<sequence>MKRTLLFADFCSTGCRFEYFHTTQPCLQCRCLFAYNTPLQAADNSLTSKLLAGYFIIGKLLFKYQSQPIDDKNQQKTLQRDRDDDKLQRHICVDALALEWNIQITAKYMQIYRINDQMSKFTCICILLYNS</sequence>
<dbReference type="AlphaFoldDB" id="A0AA86P8G3"/>
<protein>
    <submittedName>
        <fullName evidence="2">Hypothetical_protein</fullName>
    </submittedName>
</protein>
<evidence type="ECO:0000313" key="3">
    <source>
        <dbReference type="Proteomes" id="UP001642409"/>
    </source>
</evidence>
<evidence type="ECO:0000313" key="2">
    <source>
        <dbReference type="EMBL" id="CAL6053406.1"/>
    </source>
</evidence>
<name>A0AA86P8G3_9EUKA</name>
<gene>
    <name evidence="1" type="ORF">HINF_LOCUS20471</name>
    <name evidence="2" type="ORF">HINF_LOCUS45320</name>
</gene>
<reference evidence="2 3" key="2">
    <citation type="submission" date="2024-07" db="EMBL/GenBank/DDBJ databases">
        <authorList>
            <person name="Akdeniz Z."/>
        </authorList>
    </citation>
    <scope>NUCLEOTIDE SEQUENCE [LARGE SCALE GENOMIC DNA]</scope>
</reference>
<dbReference type="Proteomes" id="UP001642409">
    <property type="component" value="Unassembled WGS sequence"/>
</dbReference>
<dbReference type="EMBL" id="CAXDID020000196">
    <property type="protein sequence ID" value="CAL6053406.1"/>
    <property type="molecule type" value="Genomic_DNA"/>
</dbReference>
<keyword evidence="3" id="KW-1185">Reference proteome</keyword>
<dbReference type="EMBL" id="CATOUU010000526">
    <property type="protein sequence ID" value="CAI9932826.1"/>
    <property type="molecule type" value="Genomic_DNA"/>
</dbReference>
<accession>A0AA86P8G3</accession>